<reference evidence="2" key="1">
    <citation type="submission" date="2015-08" db="EMBL/GenBank/DDBJ databases">
        <authorList>
            <person name="Babu N.S."/>
            <person name="Beckwith C.J."/>
            <person name="Beseler K.G."/>
            <person name="Brison A."/>
            <person name="Carone J.V."/>
            <person name="Caskin T.P."/>
            <person name="Diamond M."/>
            <person name="Durham M.E."/>
            <person name="Foxe J.M."/>
            <person name="Go M."/>
            <person name="Henderson B.A."/>
            <person name="Jones I.B."/>
            <person name="McGettigan J.A."/>
            <person name="Micheletti S.J."/>
            <person name="Nasrallah M.E."/>
            <person name="Ortiz D."/>
            <person name="Piller C.R."/>
            <person name="Privatt S.R."/>
            <person name="Schneider S.L."/>
            <person name="Sharp S."/>
            <person name="Smith T.C."/>
            <person name="Stanton J.D."/>
            <person name="Ullery H.E."/>
            <person name="Wilson R.J."/>
            <person name="Serrano M.G."/>
            <person name="Buck G."/>
            <person name="Lee V."/>
            <person name="Wang Y."/>
            <person name="Carvalho R."/>
            <person name="Voegtly L."/>
            <person name="Shi R."/>
            <person name="Duckworth R."/>
            <person name="Johnson A."/>
            <person name="Loviza R."/>
            <person name="Walstead R."/>
            <person name="Shah Z."/>
            <person name="Kiflezghi M."/>
            <person name="Wade K."/>
            <person name="Ball S.L."/>
            <person name="Bradley K.W."/>
            <person name="Asai D.J."/>
            <person name="Bowman C.A."/>
            <person name="Russell D.A."/>
            <person name="Pope W.H."/>
            <person name="Jacobs-Sera D."/>
            <person name="Hendrix R.W."/>
            <person name="Hatfull G.F."/>
        </authorList>
    </citation>
    <scope>NUCLEOTIDE SEQUENCE</scope>
</reference>
<sequence>QPRCPPRHGHMVACAPEHPQNRRLNSCMAQCPAAQMAVGLSFGPHTKPLAWLPSRYPRGVRLRPTTAQRTGSETGESTPHPLHRQPVRRREPGPAPKEVPVEHSSAFLLQKRHGNLTQSLSVSDGGRGENGTEASATSGSSSTTYQRRRTPSNPADETPFEELVRRMDEGLDEMERNPPAYARAWHSISTGPLGAATGAGVMKAAKVTAVVGGEAVRLAVPATKWALGVGLRMALGAVSAVEKQERRRKDGPPSEL</sequence>
<evidence type="ECO:0000256" key="1">
    <source>
        <dbReference type="SAM" id="MobiDB-lite"/>
    </source>
</evidence>
<accession>A0A1D1ZSA8</accession>
<feature type="non-terminal residue" evidence="2">
    <location>
        <position position="1"/>
    </location>
</feature>
<feature type="region of interest" description="Disordered" evidence="1">
    <location>
        <begin position="56"/>
        <end position="102"/>
    </location>
</feature>
<organism evidence="2">
    <name type="scientific">Auxenochlorella protothecoides</name>
    <name type="common">Green microalga</name>
    <name type="synonym">Chlorella protothecoides</name>
    <dbReference type="NCBI Taxonomy" id="3075"/>
    <lineage>
        <taxon>Eukaryota</taxon>
        <taxon>Viridiplantae</taxon>
        <taxon>Chlorophyta</taxon>
        <taxon>core chlorophytes</taxon>
        <taxon>Trebouxiophyceae</taxon>
        <taxon>Chlorellales</taxon>
        <taxon>Chlorellaceae</taxon>
        <taxon>Auxenochlorella</taxon>
    </lineage>
</organism>
<evidence type="ECO:0000313" key="2">
    <source>
        <dbReference type="EMBL" id="JAT69789.1"/>
    </source>
</evidence>
<name>A0A1D1ZSA8_AUXPR</name>
<gene>
    <name evidence="2" type="ORF">g.17237</name>
</gene>
<feature type="compositionally biased region" description="Polar residues" evidence="1">
    <location>
        <begin position="65"/>
        <end position="77"/>
    </location>
</feature>
<feature type="region of interest" description="Disordered" evidence="1">
    <location>
        <begin position="118"/>
        <end position="161"/>
    </location>
</feature>
<proteinExistence type="predicted"/>
<dbReference type="AlphaFoldDB" id="A0A1D1ZSA8"/>
<feature type="compositionally biased region" description="Low complexity" evidence="1">
    <location>
        <begin position="131"/>
        <end position="144"/>
    </location>
</feature>
<protein>
    <submittedName>
        <fullName evidence="2">Uncharacterized protein</fullName>
    </submittedName>
</protein>
<dbReference type="EMBL" id="GDKF01008833">
    <property type="protein sequence ID" value="JAT69789.1"/>
    <property type="molecule type" value="Transcribed_RNA"/>
</dbReference>